<protein>
    <submittedName>
        <fullName evidence="1">Uncharacterized protein</fullName>
    </submittedName>
</protein>
<accession>A0AAW2N5I2</accession>
<organism evidence="1">
    <name type="scientific">Sesamum angustifolium</name>
    <dbReference type="NCBI Taxonomy" id="2727405"/>
    <lineage>
        <taxon>Eukaryota</taxon>
        <taxon>Viridiplantae</taxon>
        <taxon>Streptophyta</taxon>
        <taxon>Embryophyta</taxon>
        <taxon>Tracheophyta</taxon>
        <taxon>Spermatophyta</taxon>
        <taxon>Magnoliopsida</taxon>
        <taxon>eudicotyledons</taxon>
        <taxon>Gunneridae</taxon>
        <taxon>Pentapetalae</taxon>
        <taxon>asterids</taxon>
        <taxon>lamiids</taxon>
        <taxon>Lamiales</taxon>
        <taxon>Pedaliaceae</taxon>
        <taxon>Sesamum</taxon>
    </lineage>
</organism>
<name>A0AAW2N5I2_9LAMI</name>
<evidence type="ECO:0000313" key="1">
    <source>
        <dbReference type="EMBL" id="KAL0338288.1"/>
    </source>
</evidence>
<comment type="caution">
    <text evidence="1">The sequence shown here is derived from an EMBL/GenBank/DDBJ whole genome shotgun (WGS) entry which is preliminary data.</text>
</comment>
<reference evidence="1" key="2">
    <citation type="journal article" date="2024" name="Plant">
        <title>Genomic evolution and insights into agronomic trait innovations of Sesamum species.</title>
        <authorList>
            <person name="Miao H."/>
            <person name="Wang L."/>
            <person name="Qu L."/>
            <person name="Liu H."/>
            <person name="Sun Y."/>
            <person name="Le M."/>
            <person name="Wang Q."/>
            <person name="Wei S."/>
            <person name="Zheng Y."/>
            <person name="Lin W."/>
            <person name="Duan Y."/>
            <person name="Cao H."/>
            <person name="Xiong S."/>
            <person name="Wang X."/>
            <person name="Wei L."/>
            <person name="Li C."/>
            <person name="Ma Q."/>
            <person name="Ju M."/>
            <person name="Zhao R."/>
            <person name="Li G."/>
            <person name="Mu C."/>
            <person name="Tian Q."/>
            <person name="Mei H."/>
            <person name="Zhang T."/>
            <person name="Gao T."/>
            <person name="Zhang H."/>
        </authorList>
    </citation>
    <scope>NUCLEOTIDE SEQUENCE</scope>
    <source>
        <strain evidence="1">G01</strain>
    </source>
</reference>
<dbReference type="EMBL" id="JACGWK010000008">
    <property type="protein sequence ID" value="KAL0338288.1"/>
    <property type="molecule type" value="Genomic_DNA"/>
</dbReference>
<reference evidence="1" key="1">
    <citation type="submission" date="2020-06" db="EMBL/GenBank/DDBJ databases">
        <authorList>
            <person name="Li T."/>
            <person name="Hu X."/>
            <person name="Zhang T."/>
            <person name="Song X."/>
            <person name="Zhang H."/>
            <person name="Dai N."/>
            <person name="Sheng W."/>
            <person name="Hou X."/>
            <person name="Wei L."/>
        </authorList>
    </citation>
    <scope>NUCLEOTIDE SEQUENCE</scope>
    <source>
        <strain evidence="1">G01</strain>
        <tissue evidence="1">Leaf</tissue>
    </source>
</reference>
<dbReference type="AlphaFoldDB" id="A0AAW2N5I2"/>
<proteinExistence type="predicted"/>
<sequence>MRQVVSYLEGEVEIPEVLRAPAACGDEGGFEDYLHSYASSSFEKTSSYTVMTNGDVDKSFASISTSPLTLLHSVGEAR</sequence>
<gene>
    <name evidence="1" type="ORF">Sangu_1350900</name>
</gene>